<dbReference type="PATRIC" id="fig|1214101.3.peg.309"/>
<dbReference type="Proteomes" id="UP000008043">
    <property type="component" value="Chromosome"/>
</dbReference>
<organism evidence="1 2">
    <name type="scientific">Streptomyces davaonensis (strain DSM 101723 / JCM 4913 / KCC S-0913 / 768)</name>
    <dbReference type="NCBI Taxonomy" id="1214101"/>
    <lineage>
        <taxon>Bacteria</taxon>
        <taxon>Bacillati</taxon>
        <taxon>Actinomycetota</taxon>
        <taxon>Actinomycetes</taxon>
        <taxon>Kitasatosporales</taxon>
        <taxon>Streptomycetaceae</taxon>
        <taxon>Streptomyces</taxon>
    </lineage>
</organism>
<dbReference type="KEGG" id="sdv:BN159_0311"/>
<dbReference type="HOGENOM" id="CLU_465252_0_0_11"/>
<evidence type="ECO:0000313" key="1">
    <source>
        <dbReference type="EMBL" id="CCK24690.1"/>
    </source>
</evidence>
<reference evidence="1 2" key="1">
    <citation type="journal article" date="2012" name="J. Bacteriol.">
        <title>Genome sequence of the bacterium Streptomyces davawensis JCM 4913 and heterologous production of the unique antibiotic roseoflavin.</title>
        <authorList>
            <person name="Jankowitsch F."/>
            <person name="Schwarz J."/>
            <person name="Ruckert C."/>
            <person name="Gust B."/>
            <person name="Szczepanowski R."/>
            <person name="Blom J."/>
            <person name="Pelzer S."/>
            <person name="Kalinowski J."/>
            <person name="Mack M."/>
        </authorList>
    </citation>
    <scope>NUCLEOTIDE SEQUENCE [LARGE SCALE GENOMIC DNA]</scope>
    <source>
        <strain evidence="2">DSM 101723 / JCM 4913 / KCC S-0913 / 768</strain>
    </source>
</reference>
<dbReference type="RefSeq" id="WP_015655095.1">
    <property type="nucleotide sequence ID" value="NC_020504.1"/>
</dbReference>
<keyword evidence="2" id="KW-1185">Reference proteome</keyword>
<dbReference type="AlphaFoldDB" id="K4QV43"/>
<sequence>MPRRTFEHSGASRFRLEPLSRTNEVASGISARVHDPAWALARQWQFGEFAGQDAGSPVLARIEGHSTLVSAWRPTVSDDPAVVASWVPYDPAAGPLDAVVESEDGTVPDEYLRVEGGARFVRLVHEAGQSAKLPQVLAEYRFDPVPDGTTSLVALLAPRVPDARALAEDLAGGGLRVSGLADVGERWLDWWRGVAPPETPGTDAFDPHRFEYRSDFSFGDRVLHAEEYLGDGLDWYSVDVDPSATPAPAAPVRNFTQEVVPSTVRFGGIPADRFWEMEDAQINLGATDVSSLDTGRLLLISFAEVYGNDWFLFPLEVPVGSITTLDSIVVTDSFNGTHTVERAGRGDPRWNLFTITGSDDGLLMMPSGRGAVGESLESVALARDELANLAWAIEKTVTLAGELVDRRERWLRIAPEGPPHNDIGSYAVQTVVPDYWLPLVPHALSAQAIRFALVPLLQPGAESKPRGQLLRPDHWVHEEEVPREGALVVRRPVLARWFDGSWHVWVRREKNPGGGESSSGLHFDIVRPSETWP</sequence>
<accession>K4QV43</accession>
<name>K4QV43_STRDJ</name>
<protein>
    <submittedName>
        <fullName evidence="1">Uncharacterized protein</fullName>
    </submittedName>
</protein>
<proteinExistence type="predicted"/>
<gene>
    <name evidence="1" type="ORF">BN159_0311</name>
</gene>
<dbReference type="STRING" id="1214101.BN159_0311"/>
<dbReference type="eggNOG" id="ENOG502Z7I8">
    <property type="taxonomic scope" value="Bacteria"/>
</dbReference>
<evidence type="ECO:0000313" key="2">
    <source>
        <dbReference type="Proteomes" id="UP000008043"/>
    </source>
</evidence>
<dbReference type="OrthoDB" id="9763471at2"/>
<dbReference type="EMBL" id="HE971709">
    <property type="protein sequence ID" value="CCK24690.1"/>
    <property type="molecule type" value="Genomic_DNA"/>
</dbReference>